<feature type="domain" description="CAAX prenyl protease 2/Lysostaphin resistance protein A-like" evidence="2">
    <location>
        <begin position="159"/>
        <end position="249"/>
    </location>
</feature>
<name>A0A0F9MBY4_9ZZZZ</name>
<feature type="transmembrane region" description="Helical" evidence="1">
    <location>
        <begin position="109"/>
        <end position="132"/>
    </location>
</feature>
<keyword evidence="1" id="KW-1133">Transmembrane helix</keyword>
<keyword evidence="1" id="KW-0812">Transmembrane</keyword>
<evidence type="ECO:0000259" key="2">
    <source>
        <dbReference type="Pfam" id="PF02517"/>
    </source>
</evidence>
<evidence type="ECO:0000256" key="1">
    <source>
        <dbReference type="SAM" id="Phobius"/>
    </source>
</evidence>
<dbReference type="GO" id="GO:0004175">
    <property type="term" value="F:endopeptidase activity"/>
    <property type="evidence" value="ECO:0007669"/>
    <property type="project" value="UniProtKB-ARBA"/>
</dbReference>
<keyword evidence="1" id="KW-0472">Membrane</keyword>
<protein>
    <recommendedName>
        <fullName evidence="2">CAAX prenyl protease 2/Lysostaphin resistance protein A-like domain-containing protein</fullName>
    </recommendedName>
</protein>
<evidence type="ECO:0000313" key="3">
    <source>
        <dbReference type="EMBL" id="KKM96806.1"/>
    </source>
</evidence>
<feature type="transmembrane region" description="Helical" evidence="1">
    <location>
        <begin position="217"/>
        <end position="234"/>
    </location>
</feature>
<dbReference type="InterPro" id="IPR003675">
    <property type="entry name" value="Rce1/LyrA-like_dom"/>
</dbReference>
<proteinExistence type="predicted"/>
<feature type="transmembrane region" description="Helical" evidence="1">
    <location>
        <begin position="160"/>
        <end position="181"/>
    </location>
</feature>
<feature type="transmembrane region" description="Helical" evidence="1">
    <location>
        <begin position="187"/>
        <end position="210"/>
    </location>
</feature>
<dbReference type="AlphaFoldDB" id="A0A0F9MBY4"/>
<gene>
    <name evidence="3" type="ORF">LCGC14_1174420</name>
</gene>
<dbReference type="GO" id="GO:0080120">
    <property type="term" value="P:CAAX-box protein maturation"/>
    <property type="evidence" value="ECO:0007669"/>
    <property type="project" value="UniProtKB-ARBA"/>
</dbReference>
<accession>A0A0F9MBY4</accession>
<feature type="transmembrane region" description="Helical" evidence="1">
    <location>
        <begin position="68"/>
        <end position="89"/>
    </location>
</feature>
<sequence>MLKNDSIRQTVKNMIKSNSIVILIFLYWFFYSTFNYVFNFFLFCFSILFIVCILLIKHKKGLISKTISLYGLLMLVLLFFLLDIVFYSISNVSPFLFSFYNLIGLTHTFAINIFSILLSLILIKLIGVYVYFMKNSRIIESEKGDKIFQFFTNDLNNDKVILLLLLFPLSSLVEELIYRSLILSFLIYYFNFELIVGVFFASVIFGLVHLSKYRGQVFSAFISSIIYFIALIQLGFLYSWIFHLLNNLFVLFFYYQAWKKKLVN</sequence>
<feature type="transmembrane region" description="Helical" evidence="1">
    <location>
        <begin position="36"/>
        <end position="56"/>
    </location>
</feature>
<feature type="transmembrane region" description="Helical" evidence="1">
    <location>
        <begin position="12"/>
        <end position="30"/>
    </location>
</feature>
<organism evidence="3">
    <name type="scientific">marine sediment metagenome</name>
    <dbReference type="NCBI Taxonomy" id="412755"/>
    <lineage>
        <taxon>unclassified sequences</taxon>
        <taxon>metagenomes</taxon>
        <taxon>ecological metagenomes</taxon>
    </lineage>
</organism>
<comment type="caution">
    <text evidence="3">The sequence shown here is derived from an EMBL/GenBank/DDBJ whole genome shotgun (WGS) entry which is preliminary data.</text>
</comment>
<dbReference type="Pfam" id="PF02517">
    <property type="entry name" value="Rce1-like"/>
    <property type="match status" value="1"/>
</dbReference>
<dbReference type="EMBL" id="LAZR01005832">
    <property type="protein sequence ID" value="KKM96806.1"/>
    <property type="molecule type" value="Genomic_DNA"/>
</dbReference>
<reference evidence="3" key="1">
    <citation type="journal article" date="2015" name="Nature">
        <title>Complex archaea that bridge the gap between prokaryotes and eukaryotes.</title>
        <authorList>
            <person name="Spang A."/>
            <person name="Saw J.H."/>
            <person name="Jorgensen S.L."/>
            <person name="Zaremba-Niedzwiedzka K."/>
            <person name="Martijn J."/>
            <person name="Lind A.E."/>
            <person name="van Eijk R."/>
            <person name="Schleper C."/>
            <person name="Guy L."/>
            <person name="Ettema T.J."/>
        </authorList>
    </citation>
    <scope>NUCLEOTIDE SEQUENCE</scope>
</reference>